<protein>
    <recommendedName>
        <fullName evidence="3">SbsA Ig-like domain-containing protein</fullName>
    </recommendedName>
</protein>
<name>A0AAU8LXF6_9BACT</name>
<organism evidence="2">
    <name type="scientific">Candidatus Electrothrix aestuarii</name>
    <dbReference type="NCBI Taxonomy" id="3062594"/>
    <lineage>
        <taxon>Bacteria</taxon>
        <taxon>Pseudomonadati</taxon>
        <taxon>Thermodesulfobacteriota</taxon>
        <taxon>Desulfobulbia</taxon>
        <taxon>Desulfobulbales</taxon>
        <taxon>Desulfobulbaceae</taxon>
        <taxon>Candidatus Electrothrix</taxon>
    </lineage>
</organism>
<evidence type="ECO:0008006" key="3">
    <source>
        <dbReference type="Google" id="ProtNLM"/>
    </source>
</evidence>
<gene>
    <name evidence="2" type="ORF">Q3M24_04085</name>
</gene>
<dbReference type="EMBL" id="CP159373">
    <property type="protein sequence ID" value="XCN73944.1"/>
    <property type="molecule type" value="Genomic_DNA"/>
</dbReference>
<accession>A0AAU8LXF6</accession>
<dbReference type="AlphaFoldDB" id="A0AAU8LXF6"/>
<evidence type="ECO:0000313" key="2">
    <source>
        <dbReference type="EMBL" id="XCN73944.1"/>
    </source>
</evidence>
<reference evidence="2" key="1">
    <citation type="journal article" date="2024" name="Syst. Appl. Microbiol.">
        <title>First single-strain enrichments of Electrothrix cable bacteria, description of E. aestuarii sp. nov. and E. rattekaaiensis sp. nov., and proposal of a cable bacteria taxonomy following the rules of the SeqCode.</title>
        <authorList>
            <person name="Plum-Jensen L.E."/>
            <person name="Schramm A."/>
            <person name="Marshall I.P.G."/>
        </authorList>
    </citation>
    <scope>NUCLEOTIDE SEQUENCE</scope>
    <source>
        <strain evidence="2">Rat1</strain>
    </source>
</reference>
<keyword evidence="1" id="KW-0732">Signal</keyword>
<dbReference type="KEGG" id="eaj:Q3M24_04085"/>
<feature type="signal peptide" evidence="1">
    <location>
        <begin position="1"/>
        <end position="19"/>
    </location>
</feature>
<sequence length="143" mass="15466">MIKKLSTALIGALFFTAIAFSENDGQASSKDTNQPTVESQGELLPYSDSWQIKFSKPMSADTVIIGNVNLYIVGASAGSLGNKNLANDILEACGWSYETKTNLLTIRCAEHVPECASCALELEFTDKIKDADGNKLIPNIFEL</sequence>
<feature type="chain" id="PRO_5043683850" description="SbsA Ig-like domain-containing protein" evidence="1">
    <location>
        <begin position="20"/>
        <end position="143"/>
    </location>
</feature>
<proteinExistence type="predicted"/>
<reference evidence="2" key="2">
    <citation type="submission" date="2024-06" db="EMBL/GenBank/DDBJ databases">
        <authorList>
            <person name="Plum-Jensen L.E."/>
            <person name="Schramm A."/>
            <person name="Marshall I.P.G."/>
        </authorList>
    </citation>
    <scope>NUCLEOTIDE SEQUENCE</scope>
    <source>
        <strain evidence="2">Rat1</strain>
    </source>
</reference>
<evidence type="ECO:0000256" key="1">
    <source>
        <dbReference type="SAM" id="SignalP"/>
    </source>
</evidence>